<dbReference type="Gene3D" id="6.10.140.1330">
    <property type="match status" value="1"/>
</dbReference>
<dbReference type="PANTHER" id="PTHR10110:SF86">
    <property type="entry name" value="SODIUM_HYDROGEN EXCHANGER 7"/>
    <property type="match status" value="1"/>
</dbReference>
<feature type="transmembrane region" description="Helical" evidence="11">
    <location>
        <begin position="183"/>
        <end position="205"/>
    </location>
</feature>
<dbReference type="SMART" id="SM00100">
    <property type="entry name" value="cNMP"/>
    <property type="match status" value="1"/>
</dbReference>
<evidence type="ECO:0000256" key="11">
    <source>
        <dbReference type="SAM" id="Phobius"/>
    </source>
</evidence>
<evidence type="ECO:0000259" key="12">
    <source>
        <dbReference type="PROSITE" id="PS50042"/>
    </source>
</evidence>
<dbReference type="PANTHER" id="PTHR10110">
    <property type="entry name" value="SODIUM/HYDROGEN EXCHANGER"/>
    <property type="match status" value="1"/>
</dbReference>
<feature type="transmembrane region" description="Helical" evidence="11">
    <location>
        <begin position="82"/>
        <end position="99"/>
    </location>
</feature>
<protein>
    <recommendedName>
        <fullName evidence="12">Cyclic nucleotide-binding domain-containing protein</fullName>
    </recommendedName>
</protein>
<feature type="transmembrane region" description="Helical" evidence="11">
    <location>
        <begin position="683"/>
        <end position="706"/>
    </location>
</feature>
<dbReference type="SUPFAM" id="SSF51206">
    <property type="entry name" value="cAMP-binding domain-like"/>
    <property type="match status" value="1"/>
</dbReference>
<evidence type="ECO:0000256" key="2">
    <source>
        <dbReference type="ARBA" id="ARBA00022448"/>
    </source>
</evidence>
<feature type="region of interest" description="Disordered" evidence="10">
    <location>
        <begin position="1180"/>
        <end position="1212"/>
    </location>
</feature>
<dbReference type="AlphaFoldDB" id="A0AAN8Q8H8"/>
<dbReference type="GO" id="GO:0015385">
    <property type="term" value="F:sodium:proton antiporter activity"/>
    <property type="evidence" value="ECO:0007669"/>
    <property type="project" value="InterPro"/>
</dbReference>
<dbReference type="CDD" id="cd00038">
    <property type="entry name" value="CAP_ED"/>
    <property type="match status" value="1"/>
</dbReference>
<dbReference type="GO" id="GO:0098719">
    <property type="term" value="P:sodium ion import across plasma membrane"/>
    <property type="evidence" value="ECO:0007669"/>
    <property type="project" value="TreeGrafter"/>
</dbReference>
<feature type="transmembrane region" description="Helical" evidence="11">
    <location>
        <begin position="140"/>
        <end position="162"/>
    </location>
</feature>
<comment type="caution">
    <text evidence="13">The sequence shown here is derived from an EMBL/GenBank/DDBJ whole genome shotgun (WGS) entry which is preliminary data.</text>
</comment>
<evidence type="ECO:0000256" key="4">
    <source>
        <dbReference type="ARBA" id="ARBA00022692"/>
    </source>
</evidence>
<name>A0AAN8Q8H8_PATCE</name>
<dbReference type="GO" id="GO:0051453">
    <property type="term" value="P:regulation of intracellular pH"/>
    <property type="evidence" value="ECO:0007669"/>
    <property type="project" value="TreeGrafter"/>
</dbReference>
<keyword evidence="14" id="KW-1185">Reference proteome</keyword>
<feature type="transmembrane region" description="Helical" evidence="11">
    <location>
        <begin position="329"/>
        <end position="354"/>
    </location>
</feature>
<keyword evidence="6" id="KW-0915">Sodium</keyword>
<dbReference type="Pfam" id="PF00027">
    <property type="entry name" value="cNMP_binding"/>
    <property type="match status" value="1"/>
</dbReference>
<gene>
    <name evidence="13" type="ORF">SNE40_003328</name>
</gene>
<dbReference type="EMBL" id="JAZGQO010000002">
    <property type="protein sequence ID" value="KAK6191717.1"/>
    <property type="molecule type" value="Genomic_DNA"/>
</dbReference>
<feature type="transmembrane region" description="Helical" evidence="11">
    <location>
        <begin position="401"/>
        <end position="424"/>
    </location>
</feature>
<dbReference type="Gene3D" id="2.60.120.10">
    <property type="entry name" value="Jelly Rolls"/>
    <property type="match status" value="1"/>
</dbReference>
<feature type="transmembrane region" description="Helical" evidence="11">
    <location>
        <begin position="712"/>
        <end position="728"/>
    </location>
</feature>
<evidence type="ECO:0000256" key="1">
    <source>
        <dbReference type="ARBA" id="ARBA00004651"/>
    </source>
</evidence>
<dbReference type="InterPro" id="IPR000595">
    <property type="entry name" value="cNMP-bd_dom"/>
</dbReference>
<dbReference type="GO" id="GO:0015386">
    <property type="term" value="F:potassium:proton antiporter activity"/>
    <property type="evidence" value="ECO:0007669"/>
    <property type="project" value="TreeGrafter"/>
</dbReference>
<keyword evidence="4 11" id="KW-0812">Transmembrane</keyword>
<evidence type="ECO:0000256" key="7">
    <source>
        <dbReference type="ARBA" id="ARBA00023065"/>
    </source>
</evidence>
<organism evidence="13 14">
    <name type="scientific">Patella caerulea</name>
    <name type="common">Rayed Mediterranean limpet</name>
    <dbReference type="NCBI Taxonomy" id="87958"/>
    <lineage>
        <taxon>Eukaryota</taxon>
        <taxon>Metazoa</taxon>
        <taxon>Spiralia</taxon>
        <taxon>Lophotrochozoa</taxon>
        <taxon>Mollusca</taxon>
        <taxon>Gastropoda</taxon>
        <taxon>Patellogastropoda</taxon>
        <taxon>Patelloidea</taxon>
        <taxon>Patellidae</taxon>
        <taxon>Patella</taxon>
    </lineage>
</organism>
<evidence type="ECO:0000313" key="14">
    <source>
        <dbReference type="Proteomes" id="UP001347796"/>
    </source>
</evidence>
<dbReference type="InterPro" id="IPR018422">
    <property type="entry name" value="Cation/H_exchanger_CPA1"/>
</dbReference>
<proteinExistence type="predicted"/>
<feature type="transmembrane region" description="Helical" evidence="11">
    <location>
        <begin position="211"/>
        <end position="234"/>
    </location>
</feature>
<dbReference type="InterPro" id="IPR006153">
    <property type="entry name" value="Cation/H_exchanger_TM"/>
</dbReference>
<keyword evidence="5 11" id="KW-1133">Transmembrane helix</keyword>
<feature type="transmembrane region" description="Helical" evidence="11">
    <location>
        <begin position="111"/>
        <end position="134"/>
    </location>
</feature>
<evidence type="ECO:0000256" key="8">
    <source>
        <dbReference type="ARBA" id="ARBA00023136"/>
    </source>
</evidence>
<evidence type="ECO:0000256" key="10">
    <source>
        <dbReference type="SAM" id="MobiDB-lite"/>
    </source>
</evidence>
<dbReference type="InterPro" id="IPR014710">
    <property type="entry name" value="RmlC-like_jellyroll"/>
</dbReference>
<dbReference type="PROSITE" id="PS50042">
    <property type="entry name" value="CNMP_BINDING_3"/>
    <property type="match status" value="1"/>
</dbReference>
<sequence length="1212" mass="135548">MAVDNSTLHGDDHDDDHSASVIFFIFASFGFGALMRQVMKFIPVRLAYTVVLLLLGVIFGSISNAVPALERYTTLVDANPHLILHTFLPVLLFESAFALDFHTFRKTSAQVLILAVPGLALSSVLISIMAQYLFDYNWDWNIGMLFGSLMSATDPVAVVAILREVGASKKLSIMIEGESLLNDGAAIVFFNIFLILSTTTSGLTGGEIAVYFLRVAIGGPAFGLLMAIITILCLTHVFNDVMVEITITLASTYATFYIGEELLEVSGVLAVVVLGVALSSMKTSISPEVEAFLHSFWETLAYLANTLIFIIVGVVIAKRAISLIHGVDWFYMIALYLGLQFIRAAVTVVFSPILKRIGYGMTWQEGLVLTWGGLRGAVGLALGLLVMENNMLDLEKVRVKILIHVSGIVFLTLLINATTIPYLLKTLGMNDISIAKRMAMASAMKHLQELRHKTLNMLKTDRFLADSDWELVERSCEITSPYKTSKDELELAKKQIRPKAICPDCNCCLPVQPTQKELGDMTDEAILRLLKAEKLSYWRQFEQGMLSRESVRTLQGFTEVASDKKGAFIDPNDVKSSWKIPKALLRLRKLVKNIIHKTPQCCSNNPFISRLFMVVGSRAFRICIYVILALDMINWVLSLVSERADQWIEYRIYFRSINATFVIIYIFEFLAKVITQRGGYFKLVWQIISFIIIIHGIIDVALEFSIPSQETVILVFITFRCIRLLRFVEAMLNMILKFLDYQMTTGISIGYDVGRGYVAGEEEVRKLIDRMVDNADIAAHLKNTSDNGKLDVIRCLGILQKEHPQIALSVKTRQAARSVLNSLRDGIQKLLEDGVLQESETEKLHQKVEDKMKKVLSLPPKIPVPPPDKMLNNVTWLEQDQEIIDFIKARAKLVNYSFDDVIVKEGDASDGIYIIVSGLVRFTRSKKGKVDSKSEDKVMDFMSTGSIIGEMGLLTHGNRMASVMCETAVQALFISTADMEEAFKEFDDTDPTLEYRLWKVCATRLAVGILMEQPAYQGITREKIKLRLESAYITAGADFTMNSKMADVVLIHGNAQNAFTRDEYHGPCYIPWTCLKLNFLLEKISNPILLVIPSETGDSMIGVPTYRRQSYHPDHPASIGHEDKKCITHKFQQSPDSEKKKKAVSFKGRHTSRVGAINPDDFKMNGSVVHDNKGIANGIIEVSEETEENTDGTTTNKIETSSETKQNEQSTK</sequence>
<evidence type="ECO:0000313" key="13">
    <source>
        <dbReference type="EMBL" id="KAK6191717.1"/>
    </source>
</evidence>
<evidence type="ECO:0000256" key="3">
    <source>
        <dbReference type="ARBA" id="ARBA00022475"/>
    </source>
</evidence>
<evidence type="ECO:0000256" key="5">
    <source>
        <dbReference type="ARBA" id="ARBA00022989"/>
    </source>
</evidence>
<dbReference type="InterPro" id="IPR027359">
    <property type="entry name" value="Volt_channel_dom_sf"/>
</dbReference>
<feature type="compositionally biased region" description="Basic and acidic residues" evidence="10">
    <location>
        <begin position="1200"/>
        <end position="1212"/>
    </location>
</feature>
<reference evidence="13 14" key="1">
    <citation type="submission" date="2024-01" db="EMBL/GenBank/DDBJ databases">
        <title>The genome of the rayed Mediterranean limpet Patella caerulea (Linnaeus, 1758).</title>
        <authorList>
            <person name="Anh-Thu Weber A."/>
            <person name="Halstead-Nussloch G."/>
        </authorList>
    </citation>
    <scope>NUCLEOTIDE SEQUENCE [LARGE SCALE GENOMIC DNA]</scope>
    <source>
        <strain evidence="13">AATW-2023a</strain>
        <tissue evidence="13">Whole specimen</tissue>
    </source>
</reference>
<dbReference type="InterPro" id="IPR018490">
    <property type="entry name" value="cNMP-bd_dom_sf"/>
</dbReference>
<keyword evidence="3" id="KW-1003">Cell membrane</keyword>
<dbReference type="SUPFAM" id="SSF81324">
    <property type="entry name" value="Voltage-gated potassium channels"/>
    <property type="match status" value="1"/>
</dbReference>
<feature type="domain" description="Cyclic nucleotide-binding" evidence="12">
    <location>
        <begin position="882"/>
        <end position="975"/>
    </location>
</feature>
<comment type="subcellular location">
    <subcellularLocation>
        <location evidence="1">Cell membrane</location>
        <topology evidence="1">Multi-pass membrane protein</topology>
    </subcellularLocation>
</comment>
<feature type="transmembrane region" description="Helical" evidence="11">
    <location>
        <begin position="652"/>
        <end position="671"/>
    </location>
</feature>
<dbReference type="Gene3D" id="1.20.120.350">
    <property type="entry name" value="Voltage-gated potassium channels. Chain C"/>
    <property type="match status" value="1"/>
</dbReference>
<accession>A0AAN8Q8H8</accession>
<keyword evidence="7" id="KW-0406">Ion transport</keyword>
<keyword evidence="2" id="KW-0813">Transport</keyword>
<feature type="transmembrane region" description="Helical" evidence="11">
    <location>
        <begin position="265"/>
        <end position="285"/>
    </location>
</feature>
<feature type="transmembrane region" description="Helical" evidence="11">
    <location>
        <begin position="17"/>
        <end position="34"/>
    </location>
</feature>
<dbReference type="Proteomes" id="UP001347796">
    <property type="component" value="Unassembled WGS sequence"/>
</dbReference>
<dbReference type="GO" id="GO:0005886">
    <property type="term" value="C:plasma membrane"/>
    <property type="evidence" value="ECO:0007669"/>
    <property type="project" value="UniProtKB-SubCell"/>
</dbReference>
<dbReference type="Pfam" id="PF00999">
    <property type="entry name" value="Na_H_Exchanger"/>
    <property type="match status" value="1"/>
</dbReference>
<feature type="transmembrane region" description="Helical" evidence="11">
    <location>
        <begin position="297"/>
        <end position="317"/>
    </location>
</feature>
<feature type="transmembrane region" description="Helical" evidence="11">
    <location>
        <begin position="46"/>
        <end position="62"/>
    </location>
</feature>
<evidence type="ECO:0000256" key="9">
    <source>
        <dbReference type="ARBA" id="ARBA00023201"/>
    </source>
</evidence>
<evidence type="ECO:0000256" key="6">
    <source>
        <dbReference type="ARBA" id="ARBA00023053"/>
    </source>
</evidence>
<keyword evidence="8 11" id="KW-0472">Membrane</keyword>
<feature type="transmembrane region" description="Helical" evidence="11">
    <location>
        <begin position="619"/>
        <end position="640"/>
    </location>
</feature>
<feature type="transmembrane region" description="Helical" evidence="11">
    <location>
        <begin position="366"/>
        <end position="386"/>
    </location>
</feature>
<keyword evidence="9" id="KW-0739">Sodium transport</keyword>